<comment type="subcellular location">
    <subcellularLocation>
        <location evidence="2">Cell outer membrane</location>
    </subcellularLocation>
</comment>
<organism evidence="4 5">
    <name type="scientific">Hydrogenophaga luteola</name>
    <dbReference type="NCBI Taxonomy" id="1591122"/>
    <lineage>
        <taxon>Bacteria</taxon>
        <taxon>Pseudomonadati</taxon>
        <taxon>Pseudomonadota</taxon>
        <taxon>Betaproteobacteria</taxon>
        <taxon>Burkholderiales</taxon>
        <taxon>Comamonadaceae</taxon>
        <taxon>Hydrogenophaga</taxon>
    </lineage>
</organism>
<comment type="caution">
    <text evidence="4">The sequence shown here is derived from an EMBL/GenBank/DDBJ whole genome shotgun (WGS) entry which is preliminary data.</text>
</comment>
<accession>A0ABV7VY28</accession>
<keyword evidence="2" id="KW-0732">Signal</keyword>
<dbReference type="InterPro" id="IPR047202">
    <property type="entry name" value="Lipocalin_Blc-like_dom"/>
</dbReference>
<dbReference type="PIRSF" id="PIRSF036893">
    <property type="entry name" value="Lipocalin_ApoD"/>
    <property type="match status" value="1"/>
</dbReference>
<keyword evidence="2" id="KW-0472">Membrane</keyword>
<dbReference type="InterPro" id="IPR022271">
    <property type="entry name" value="Lipocalin_ApoD"/>
</dbReference>
<dbReference type="InterPro" id="IPR022272">
    <property type="entry name" value="Lipocalin_CS"/>
</dbReference>
<comment type="similarity">
    <text evidence="1 2">Belongs to the calycin superfamily. Lipocalin family.</text>
</comment>
<keyword evidence="2" id="KW-0998">Cell outer membrane</keyword>
<keyword evidence="2" id="KW-0446">Lipid-binding</keyword>
<feature type="domain" description="Lipocalin/cytosolic fatty-acid binding" evidence="3">
    <location>
        <begin position="44"/>
        <end position="191"/>
    </location>
</feature>
<keyword evidence="5" id="KW-1185">Reference proteome</keyword>
<evidence type="ECO:0000256" key="2">
    <source>
        <dbReference type="PIRNR" id="PIRNR036893"/>
    </source>
</evidence>
<comment type="function">
    <text evidence="2">Involved in the storage or transport of lipids necessary for membrane maintenance under stressful conditions. Displays a binding preference for lysophospholipids.</text>
</comment>
<dbReference type="InterPro" id="IPR000566">
    <property type="entry name" value="Lipocln_cytosolic_FA-bd_dom"/>
</dbReference>
<dbReference type="EMBL" id="JBHRXX010000001">
    <property type="protein sequence ID" value="MFC3682385.1"/>
    <property type="molecule type" value="Genomic_DNA"/>
</dbReference>
<feature type="chain" id="PRO_5045017399" description="Outer membrane lipoprotein Blc" evidence="2">
    <location>
        <begin position="30"/>
        <end position="196"/>
    </location>
</feature>
<name>A0ABV7VY28_9BURK</name>
<gene>
    <name evidence="4" type="ORF">ACFOPI_02195</name>
</gene>
<dbReference type="RefSeq" id="WP_382170296.1">
    <property type="nucleotide sequence ID" value="NZ_JBHRXX010000001.1"/>
</dbReference>
<reference evidence="5" key="1">
    <citation type="journal article" date="2019" name="Int. J. Syst. Evol. Microbiol.">
        <title>The Global Catalogue of Microorganisms (GCM) 10K type strain sequencing project: providing services to taxonomists for standard genome sequencing and annotation.</title>
        <authorList>
            <consortium name="The Broad Institute Genomics Platform"/>
            <consortium name="The Broad Institute Genome Sequencing Center for Infectious Disease"/>
            <person name="Wu L."/>
            <person name="Ma J."/>
        </authorList>
    </citation>
    <scope>NUCLEOTIDE SEQUENCE [LARGE SCALE GENOMIC DNA]</scope>
    <source>
        <strain evidence="5">KCTC 42501</strain>
    </source>
</reference>
<protein>
    <recommendedName>
        <fullName evidence="2">Outer membrane lipoprotein Blc</fullName>
    </recommendedName>
</protein>
<dbReference type="InterPro" id="IPR012674">
    <property type="entry name" value="Calycin"/>
</dbReference>
<sequence length="196" mass="21983">MHIPTPFPLRHVFHLALAMTLLTPLAAPAQTGTAPEPLQTIERLDVGRYLGTWYEIAKYPNRFQAKCVADTQALYRRRDDGQIDVVNRCRQANGEMTEAVGRARQIGAADSPKLEVRFAPAWLSWLPMVWGDYWVIDLDPAYQLVAVSEPSREYLWVLSRTPTVDAAVYQALMGRLQAKGFDLSKLEKTAQPGSAN</sequence>
<proteinExistence type="inferred from homology"/>
<evidence type="ECO:0000256" key="1">
    <source>
        <dbReference type="ARBA" id="ARBA00006889"/>
    </source>
</evidence>
<comment type="subunit">
    <text evidence="2">Homodimer.</text>
</comment>
<dbReference type="PROSITE" id="PS00213">
    <property type="entry name" value="LIPOCALIN"/>
    <property type="match status" value="1"/>
</dbReference>
<dbReference type="Pfam" id="PF08212">
    <property type="entry name" value="Lipocalin_2"/>
    <property type="match status" value="1"/>
</dbReference>
<dbReference type="PANTHER" id="PTHR10612:SF34">
    <property type="entry name" value="APOLIPOPROTEIN D"/>
    <property type="match status" value="1"/>
</dbReference>
<dbReference type="Gene3D" id="2.40.128.20">
    <property type="match status" value="1"/>
</dbReference>
<dbReference type="PRINTS" id="PR01171">
    <property type="entry name" value="BCTLIPOCALIN"/>
</dbReference>
<evidence type="ECO:0000313" key="5">
    <source>
        <dbReference type="Proteomes" id="UP001595729"/>
    </source>
</evidence>
<feature type="signal peptide" evidence="2">
    <location>
        <begin position="1"/>
        <end position="29"/>
    </location>
</feature>
<keyword evidence="2" id="KW-0449">Lipoprotein</keyword>
<evidence type="ECO:0000259" key="3">
    <source>
        <dbReference type="Pfam" id="PF08212"/>
    </source>
</evidence>
<evidence type="ECO:0000313" key="4">
    <source>
        <dbReference type="EMBL" id="MFC3682385.1"/>
    </source>
</evidence>
<dbReference type="InterPro" id="IPR002446">
    <property type="entry name" value="Lipocalin_bac"/>
</dbReference>
<dbReference type="PANTHER" id="PTHR10612">
    <property type="entry name" value="APOLIPOPROTEIN D"/>
    <property type="match status" value="1"/>
</dbReference>
<dbReference type="CDD" id="cd19438">
    <property type="entry name" value="lipocalin_Blc-like"/>
    <property type="match status" value="1"/>
</dbReference>
<dbReference type="Proteomes" id="UP001595729">
    <property type="component" value="Unassembled WGS sequence"/>
</dbReference>
<dbReference type="SUPFAM" id="SSF50814">
    <property type="entry name" value="Lipocalins"/>
    <property type="match status" value="1"/>
</dbReference>